<dbReference type="AlphaFoldDB" id="A0A1A9USC3"/>
<keyword evidence="2" id="KW-1185">Reference proteome</keyword>
<sequence>MQRVVVASGNSKGVCNLISTSYSIQPTKRTILYTNLYTTLYYGFIPMQETKSCVEFTYKWEVDSPAKLFSVVDYDDVAHVPQRLQLHAEDIMQVVLVATEDDGITSLRAESTT</sequence>
<accession>A0A1A9USC3</accession>
<reference evidence="1" key="1">
    <citation type="submission" date="2020-05" db="UniProtKB">
        <authorList>
            <consortium name="EnsemblMetazoa"/>
        </authorList>
    </citation>
    <scope>IDENTIFICATION</scope>
    <source>
        <strain evidence="1">TTRI</strain>
    </source>
</reference>
<dbReference type="EnsemblMetazoa" id="GAUT013690-RA">
    <property type="protein sequence ID" value="GAUT013690-PA"/>
    <property type="gene ID" value="GAUT013690"/>
</dbReference>
<organism evidence="1 2">
    <name type="scientific">Glossina austeni</name>
    <name type="common">Savannah tsetse fly</name>
    <dbReference type="NCBI Taxonomy" id="7395"/>
    <lineage>
        <taxon>Eukaryota</taxon>
        <taxon>Metazoa</taxon>
        <taxon>Ecdysozoa</taxon>
        <taxon>Arthropoda</taxon>
        <taxon>Hexapoda</taxon>
        <taxon>Insecta</taxon>
        <taxon>Pterygota</taxon>
        <taxon>Neoptera</taxon>
        <taxon>Endopterygota</taxon>
        <taxon>Diptera</taxon>
        <taxon>Brachycera</taxon>
        <taxon>Muscomorpha</taxon>
        <taxon>Hippoboscoidea</taxon>
        <taxon>Glossinidae</taxon>
        <taxon>Glossina</taxon>
    </lineage>
</organism>
<evidence type="ECO:0000313" key="2">
    <source>
        <dbReference type="Proteomes" id="UP000078200"/>
    </source>
</evidence>
<dbReference type="VEuPathDB" id="VectorBase:GAUT013690"/>
<proteinExistence type="predicted"/>
<evidence type="ECO:0000313" key="1">
    <source>
        <dbReference type="EnsemblMetazoa" id="GAUT013690-PA"/>
    </source>
</evidence>
<dbReference type="Proteomes" id="UP000078200">
    <property type="component" value="Unassembled WGS sequence"/>
</dbReference>
<protein>
    <submittedName>
        <fullName evidence="1">Uncharacterized protein</fullName>
    </submittedName>
</protein>
<name>A0A1A9USC3_GLOAU</name>